<name>A0A0A8ZB34_ARUDO</name>
<dbReference type="EMBL" id="GBRH01261874">
    <property type="protein sequence ID" value="JAD36021.1"/>
    <property type="molecule type" value="Transcribed_RNA"/>
</dbReference>
<dbReference type="AlphaFoldDB" id="A0A0A8ZB34"/>
<proteinExistence type="predicted"/>
<organism evidence="1">
    <name type="scientific">Arundo donax</name>
    <name type="common">Giant reed</name>
    <name type="synonym">Donax arundinaceus</name>
    <dbReference type="NCBI Taxonomy" id="35708"/>
    <lineage>
        <taxon>Eukaryota</taxon>
        <taxon>Viridiplantae</taxon>
        <taxon>Streptophyta</taxon>
        <taxon>Embryophyta</taxon>
        <taxon>Tracheophyta</taxon>
        <taxon>Spermatophyta</taxon>
        <taxon>Magnoliopsida</taxon>
        <taxon>Liliopsida</taxon>
        <taxon>Poales</taxon>
        <taxon>Poaceae</taxon>
        <taxon>PACMAD clade</taxon>
        <taxon>Arundinoideae</taxon>
        <taxon>Arundineae</taxon>
        <taxon>Arundo</taxon>
    </lineage>
</organism>
<accession>A0A0A8ZB34</accession>
<reference evidence="1" key="1">
    <citation type="submission" date="2014-09" db="EMBL/GenBank/DDBJ databases">
        <authorList>
            <person name="Magalhaes I.L.F."/>
            <person name="Oliveira U."/>
            <person name="Santos F.R."/>
            <person name="Vidigal T.H.D.A."/>
            <person name="Brescovit A.D."/>
            <person name="Santos A.J."/>
        </authorList>
    </citation>
    <scope>NUCLEOTIDE SEQUENCE</scope>
    <source>
        <tissue evidence="1">Shoot tissue taken approximately 20 cm above the soil surface</tissue>
    </source>
</reference>
<reference evidence="1" key="2">
    <citation type="journal article" date="2015" name="Data Brief">
        <title>Shoot transcriptome of the giant reed, Arundo donax.</title>
        <authorList>
            <person name="Barrero R.A."/>
            <person name="Guerrero F.D."/>
            <person name="Moolhuijzen P."/>
            <person name="Goolsby J.A."/>
            <person name="Tidwell J."/>
            <person name="Bellgard S.E."/>
            <person name="Bellgard M.I."/>
        </authorList>
    </citation>
    <scope>NUCLEOTIDE SEQUENCE</scope>
    <source>
        <tissue evidence="1">Shoot tissue taken approximately 20 cm above the soil surface</tissue>
    </source>
</reference>
<protein>
    <submittedName>
        <fullName evidence="1">Uncharacterized protein</fullName>
    </submittedName>
</protein>
<evidence type="ECO:0000313" key="1">
    <source>
        <dbReference type="EMBL" id="JAD36021.1"/>
    </source>
</evidence>
<sequence>MRVQEGNVETKHCIGRLKRNCSVSIEVRPFGIHAQWTNLL</sequence>